<feature type="transmembrane region" description="Helical" evidence="1">
    <location>
        <begin position="251"/>
        <end position="273"/>
    </location>
</feature>
<dbReference type="EMBL" id="JACBYR010000003">
    <property type="protein sequence ID" value="NYE85890.1"/>
    <property type="molecule type" value="Genomic_DNA"/>
</dbReference>
<accession>A0A7Y9LQC7</accession>
<feature type="transmembrane region" description="Helical" evidence="1">
    <location>
        <begin position="344"/>
        <end position="362"/>
    </location>
</feature>
<evidence type="ECO:0000313" key="4">
    <source>
        <dbReference type="Proteomes" id="UP000542125"/>
    </source>
</evidence>
<proteinExistence type="predicted"/>
<dbReference type="PANTHER" id="PTHR11161">
    <property type="entry name" value="O-ACYLTRANSFERASE"/>
    <property type="match status" value="1"/>
</dbReference>
<feature type="transmembrane region" description="Helical" evidence="1">
    <location>
        <begin position="50"/>
        <end position="71"/>
    </location>
</feature>
<dbReference type="AlphaFoldDB" id="A0A7Y9LQC7"/>
<protein>
    <submittedName>
        <fullName evidence="3">Peptidoglycan/LPS O-acetylase OafA/YrhL</fullName>
    </submittedName>
</protein>
<feature type="domain" description="Acyltransferase 3" evidence="2">
    <location>
        <begin position="11"/>
        <end position="334"/>
    </location>
</feature>
<reference evidence="3 4" key="1">
    <citation type="submission" date="2020-07" db="EMBL/GenBank/DDBJ databases">
        <title>Genomic Encyclopedia of Type Strains, Phase IV (KMG-V): Genome sequencing to study the core and pangenomes of soil and plant-associated prokaryotes.</title>
        <authorList>
            <person name="Whitman W."/>
        </authorList>
    </citation>
    <scope>NUCLEOTIDE SEQUENCE [LARGE SCALE GENOMIC DNA]</scope>
    <source>
        <strain evidence="3 4">SAS40</strain>
    </source>
</reference>
<keyword evidence="4" id="KW-1185">Reference proteome</keyword>
<keyword evidence="1" id="KW-0472">Membrane</keyword>
<evidence type="ECO:0000259" key="2">
    <source>
        <dbReference type="Pfam" id="PF01757"/>
    </source>
</evidence>
<name>A0A7Y9LQC7_9BURK</name>
<dbReference type="PANTHER" id="PTHR11161:SF12">
    <property type="entry name" value="ACYLTRANSFERASE 3 DOMAIN-CONTAINING PROTEIN-RELATED"/>
    <property type="match status" value="1"/>
</dbReference>
<comment type="caution">
    <text evidence="3">The sequence shown here is derived from an EMBL/GenBank/DDBJ whole genome shotgun (WGS) entry which is preliminary data.</text>
</comment>
<feature type="transmembrane region" description="Helical" evidence="1">
    <location>
        <begin position="316"/>
        <end position="337"/>
    </location>
</feature>
<evidence type="ECO:0000313" key="3">
    <source>
        <dbReference type="EMBL" id="NYE85890.1"/>
    </source>
</evidence>
<gene>
    <name evidence="3" type="ORF">FHW18_005209</name>
</gene>
<feature type="transmembrane region" description="Helical" evidence="1">
    <location>
        <begin position="91"/>
        <end position="112"/>
    </location>
</feature>
<keyword evidence="1" id="KW-1133">Transmembrane helix</keyword>
<sequence length="366" mass="39525">MTSSPSRLPLMDAIKAAGCLAIVAHHLAFYGPMSDVAYPLSHPLFDGLYAYGRMAVQAFLVVAGFLCAMQLGPHDGTRTAASPWRAIAKRYLRLVVPLAAALTLAILCNALARRWMTHESISAVPNPWQLFAHVFFLQDLVDQEALSAGVWYLAVDFQLFTMMALILAITARAGMPRMGIVAIAGLTWASLIAFNRDDLWDETGVYYLAYYGLGALVFWATEPSVRRPRVWLGLLVACVGAALLADFRSRIVVAAAVAGLLACARLSGGLAHWQMPDIVSWLGRISFSIFLVHFPVCLVVNAAVARFLPATPVVNALGLVAAFFFSIAAGAVFYRMVEGRRFSAAGQGGVVALFFAVGLAAWKLGW</sequence>
<evidence type="ECO:0000256" key="1">
    <source>
        <dbReference type="SAM" id="Phobius"/>
    </source>
</evidence>
<keyword evidence="1" id="KW-0812">Transmembrane</keyword>
<feature type="transmembrane region" description="Helical" evidence="1">
    <location>
        <begin position="285"/>
        <end position="304"/>
    </location>
</feature>
<feature type="transmembrane region" description="Helical" evidence="1">
    <location>
        <begin position="205"/>
        <end position="221"/>
    </location>
</feature>
<feature type="transmembrane region" description="Helical" evidence="1">
    <location>
        <begin position="176"/>
        <end position="193"/>
    </location>
</feature>
<dbReference type="GO" id="GO:0016747">
    <property type="term" value="F:acyltransferase activity, transferring groups other than amino-acyl groups"/>
    <property type="evidence" value="ECO:0007669"/>
    <property type="project" value="InterPro"/>
</dbReference>
<organism evidence="3 4">
    <name type="scientific">Pigmentiphaga litoralis</name>
    <dbReference type="NCBI Taxonomy" id="516702"/>
    <lineage>
        <taxon>Bacteria</taxon>
        <taxon>Pseudomonadati</taxon>
        <taxon>Pseudomonadota</taxon>
        <taxon>Betaproteobacteria</taxon>
        <taxon>Burkholderiales</taxon>
        <taxon>Alcaligenaceae</taxon>
        <taxon>Pigmentiphaga</taxon>
    </lineage>
</organism>
<dbReference type="Proteomes" id="UP000542125">
    <property type="component" value="Unassembled WGS sequence"/>
</dbReference>
<dbReference type="Pfam" id="PF01757">
    <property type="entry name" value="Acyl_transf_3"/>
    <property type="match status" value="1"/>
</dbReference>
<dbReference type="RefSeq" id="WP_257022690.1">
    <property type="nucleotide sequence ID" value="NZ_JACBYR010000003.1"/>
</dbReference>
<dbReference type="InterPro" id="IPR002656">
    <property type="entry name" value="Acyl_transf_3_dom"/>
</dbReference>
<dbReference type="InterPro" id="IPR052728">
    <property type="entry name" value="O2_lipid_transport_reg"/>
</dbReference>
<feature type="transmembrane region" description="Helical" evidence="1">
    <location>
        <begin position="228"/>
        <end position="245"/>
    </location>
</feature>
<feature type="transmembrane region" description="Helical" evidence="1">
    <location>
        <begin position="12"/>
        <end position="30"/>
    </location>
</feature>
<feature type="transmembrane region" description="Helical" evidence="1">
    <location>
        <begin position="150"/>
        <end position="169"/>
    </location>
</feature>